<accession>T1JGS6</accession>
<reference evidence="1" key="2">
    <citation type="submission" date="2015-02" db="UniProtKB">
        <authorList>
            <consortium name="EnsemblMetazoa"/>
        </authorList>
    </citation>
    <scope>IDENTIFICATION</scope>
</reference>
<evidence type="ECO:0000313" key="2">
    <source>
        <dbReference type="Proteomes" id="UP000014500"/>
    </source>
</evidence>
<dbReference type="PhylomeDB" id="T1JGS6"/>
<dbReference type="HOGENOM" id="CLU_1962349_0_0_1"/>
<name>T1JGS6_STRMM</name>
<dbReference type="AlphaFoldDB" id="T1JGS6"/>
<dbReference type="EnsemblMetazoa" id="SMAR013050-RA">
    <property type="protein sequence ID" value="SMAR013050-PA"/>
    <property type="gene ID" value="SMAR013050"/>
</dbReference>
<organism evidence="1 2">
    <name type="scientific">Strigamia maritima</name>
    <name type="common">European centipede</name>
    <name type="synonym">Geophilus maritimus</name>
    <dbReference type="NCBI Taxonomy" id="126957"/>
    <lineage>
        <taxon>Eukaryota</taxon>
        <taxon>Metazoa</taxon>
        <taxon>Ecdysozoa</taxon>
        <taxon>Arthropoda</taxon>
        <taxon>Myriapoda</taxon>
        <taxon>Chilopoda</taxon>
        <taxon>Pleurostigmophora</taxon>
        <taxon>Geophilomorpha</taxon>
        <taxon>Linotaeniidae</taxon>
        <taxon>Strigamia</taxon>
    </lineage>
</organism>
<dbReference type="Gene3D" id="1.10.510.10">
    <property type="entry name" value="Transferase(Phosphotransferase) domain 1"/>
    <property type="match status" value="2"/>
</dbReference>
<protein>
    <submittedName>
        <fullName evidence="1">Uncharacterized protein</fullName>
    </submittedName>
</protein>
<dbReference type="eggNOG" id="KOG1164">
    <property type="taxonomic scope" value="Eukaryota"/>
</dbReference>
<dbReference type="InterPro" id="IPR011009">
    <property type="entry name" value="Kinase-like_dom_sf"/>
</dbReference>
<dbReference type="Proteomes" id="UP000014500">
    <property type="component" value="Unassembled WGS sequence"/>
</dbReference>
<keyword evidence="2" id="KW-1185">Reference proteome</keyword>
<proteinExistence type="predicted"/>
<dbReference type="PANTHER" id="PTHR11909">
    <property type="entry name" value="CASEIN KINASE-RELATED"/>
    <property type="match status" value="1"/>
</dbReference>
<dbReference type="SUPFAM" id="SSF56112">
    <property type="entry name" value="Protein kinase-like (PK-like)"/>
    <property type="match status" value="1"/>
</dbReference>
<sequence>MERFGNDLQKIWEGNGKKFILDEKRSQFRNTDPDVLEYIHDCGYVHCDVTSSISDWRAVGVYKPDVPHPKKAHDGTIECNSRDAHVGKFSRRRNLEILAYNMLQWSCGKLPWEKDPRKTEAVKTIKNK</sequence>
<reference evidence="2" key="1">
    <citation type="submission" date="2011-05" db="EMBL/GenBank/DDBJ databases">
        <authorList>
            <person name="Richards S.R."/>
            <person name="Qu J."/>
            <person name="Jiang H."/>
            <person name="Jhangiani S.N."/>
            <person name="Agravi P."/>
            <person name="Goodspeed R."/>
            <person name="Gross S."/>
            <person name="Mandapat C."/>
            <person name="Jackson L."/>
            <person name="Mathew T."/>
            <person name="Pu L."/>
            <person name="Thornton R."/>
            <person name="Saada N."/>
            <person name="Wilczek-Boney K.B."/>
            <person name="Lee S."/>
            <person name="Kovar C."/>
            <person name="Wu Y."/>
            <person name="Scherer S.E."/>
            <person name="Worley K.C."/>
            <person name="Muzny D.M."/>
            <person name="Gibbs R."/>
        </authorList>
    </citation>
    <scope>NUCLEOTIDE SEQUENCE</scope>
    <source>
        <strain evidence="2">Brora</strain>
    </source>
</reference>
<dbReference type="EMBL" id="JH432211">
    <property type="status" value="NOT_ANNOTATED_CDS"/>
    <property type="molecule type" value="Genomic_DNA"/>
</dbReference>
<dbReference type="STRING" id="126957.T1JGS6"/>
<dbReference type="InterPro" id="IPR050235">
    <property type="entry name" value="CK1_Ser-Thr_kinase"/>
</dbReference>
<evidence type="ECO:0000313" key="1">
    <source>
        <dbReference type="EnsemblMetazoa" id="SMAR013050-PA"/>
    </source>
</evidence>